<feature type="compositionally biased region" description="Basic and acidic residues" evidence="1">
    <location>
        <begin position="379"/>
        <end position="388"/>
    </location>
</feature>
<dbReference type="RefSeq" id="WP_378971427.1">
    <property type="nucleotide sequence ID" value="NZ_JBHTBJ010000016.1"/>
</dbReference>
<gene>
    <name evidence="3" type="ORF">ACFQS1_22330</name>
</gene>
<feature type="transmembrane region" description="Helical" evidence="2">
    <location>
        <begin position="1314"/>
        <end position="1335"/>
    </location>
</feature>
<feature type="compositionally biased region" description="Polar residues" evidence="1">
    <location>
        <begin position="222"/>
        <end position="241"/>
    </location>
</feature>
<feature type="compositionally biased region" description="Polar residues" evidence="1">
    <location>
        <begin position="31"/>
        <end position="41"/>
    </location>
</feature>
<feature type="compositionally biased region" description="Basic and acidic residues" evidence="1">
    <location>
        <begin position="1198"/>
        <end position="1207"/>
    </location>
</feature>
<feature type="compositionally biased region" description="Acidic residues" evidence="1">
    <location>
        <begin position="1298"/>
        <end position="1307"/>
    </location>
</feature>
<reference evidence="4" key="1">
    <citation type="journal article" date="2019" name="Int. J. Syst. Evol. Microbiol.">
        <title>The Global Catalogue of Microorganisms (GCM) 10K type strain sequencing project: providing services to taxonomists for standard genome sequencing and annotation.</title>
        <authorList>
            <consortium name="The Broad Institute Genomics Platform"/>
            <consortium name="The Broad Institute Genome Sequencing Center for Infectious Disease"/>
            <person name="Wu L."/>
            <person name="Ma J."/>
        </authorList>
    </citation>
    <scope>NUCLEOTIDE SEQUENCE [LARGE SCALE GENOMIC DNA]</scope>
    <source>
        <strain evidence="4">XZYJT-10</strain>
    </source>
</reference>
<evidence type="ECO:0000313" key="3">
    <source>
        <dbReference type="EMBL" id="MFC7276738.1"/>
    </source>
</evidence>
<feature type="compositionally biased region" description="Basic and acidic residues" evidence="1">
    <location>
        <begin position="1131"/>
        <end position="1142"/>
    </location>
</feature>
<feature type="compositionally biased region" description="Low complexity" evidence="1">
    <location>
        <begin position="941"/>
        <end position="986"/>
    </location>
</feature>
<feature type="transmembrane region" description="Helical" evidence="2">
    <location>
        <begin position="1378"/>
        <end position="1400"/>
    </location>
</feature>
<feature type="compositionally biased region" description="Polar residues" evidence="1">
    <location>
        <begin position="103"/>
        <end position="154"/>
    </location>
</feature>
<dbReference type="EMBL" id="JBHTBJ010000016">
    <property type="protein sequence ID" value="MFC7276738.1"/>
    <property type="molecule type" value="Genomic_DNA"/>
</dbReference>
<keyword evidence="4" id="KW-1185">Reference proteome</keyword>
<feature type="compositionally biased region" description="Basic and acidic residues" evidence="1">
    <location>
        <begin position="17"/>
        <end position="26"/>
    </location>
</feature>
<feature type="compositionally biased region" description="Basic and acidic residues" evidence="1">
    <location>
        <begin position="257"/>
        <end position="278"/>
    </location>
</feature>
<evidence type="ECO:0000256" key="1">
    <source>
        <dbReference type="SAM" id="MobiDB-lite"/>
    </source>
</evidence>
<feature type="compositionally biased region" description="Basic and acidic residues" evidence="1">
    <location>
        <begin position="708"/>
        <end position="727"/>
    </location>
</feature>
<feature type="compositionally biased region" description="Low complexity" evidence="1">
    <location>
        <begin position="755"/>
        <end position="769"/>
    </location>
</feature>
<feature type="compositionally biased region" description="Low complexity" evidence="1">
    <location>
        <begin position="327"/>
        <end position="342"/>
    </location>
</feature>
<feature type="compositionally biased region" description="Low complexity" evidence="1">
    <location>
        <begin position="731"/>
        <end position="744"/>
    </location>
</feature>
<sequence length="1406" mass="144741">MPRDRRAAQPWPSPSPERTDFAEPEPKWASLTDTGSMQPSPEAQAWQERADAWAQQAESDSQAVEPANRWSDVAATGRPTFPADGVGWRTETAEWRATGARWRQTTEWRSTTGTHGWRSTTEAWQTGGNSSYPPAEETPTSQPAISSTAWSSPDSAADEPRPAWQQFTEPAKPWEQQQSAPSRPQPAPRPPAESNAWHQLVDGGSAEPARQPWQRDAIEGTATWNDAAATSSTKDPESMSSWLRMDDPAETPSWQTPRDDGRHLVREDDRAAWRRDAELGGGSPPVGRRRAPEGGSSRPSGGTGWATRSDPDHWAGHTDTGNIPLFAEPAAPTTPTWAGADPAARRHDDGAGRHDGSTGRRALPSYGEPGTPSAPYGETGRRSRHTDPVADPGPRPTGGAASAAMPLSYDTRPGGSHAADPAAPGPRRGRYADEAPPVETPRGYATESPTTTFTRGTYAEPPSAAPASGFGRGSGPAEPPPAAPTSSFGRGAAYPPEAPSGSGFGRGAAGGYPVEPPSSSPTTGFGRGERPPAAPTSSFGRGAGLAEPPPGAPISSFGRGVAEPSTGFGRGVDPPAAAPTTGFGRGAAYPAEQPAPGAGRRRGRDDAAAPGRFGDDVRNAPGAPGAFGDDAREAAASSGPGAFGDGRPGGAPGGGRRGRGEERQRPSGGKARYKEGHDDDWREHTGSWVAEPDTSSWVRDPDTGQWSRAEDDPRVQAWREEAARREAMGQAAPPRRALPAGPAKPEAPADEWHNPPSSSPRSAMPAAPRTGLPSAAPRSATPYGNRPDDEPGYPGPAPRSATPYGNRPDDEPGYPGPAPRSATPYGNRPDDEPGYPGPAPRSGTPYGSPRRELPSGRALPGGRGRPDDTGFGAAPASGAAYGNGPASGPAYGGGPAGGAVGGNGLAGGPIYGNGPASGPAYGGGPASGPASGPAYGGGPASGPASGPAYGSRPASGPASGPAYGSAGANGSAYDSAAPSGPAYGSARRALPSGRARPDDGTDFRNGGDPGDDRYYGDPPGNAPRSSMPSGERPSGSMPFGERPSGSMPFGERPGGGPSYGAPSDYRAGVRRRDDDDPSMGGGRRRVAADYDEPPSPDPWRRDPGAGPSWQSRALGAAPESPPWAGGAPSDPRQRPEAGDWRSELTAPAAGDWRGELATPAAGDWRSELAPAGGDWRSELAEPAESDGGGLGSAAYREGGGDDWRRGLADGNLAEGESRRFGTSDFVPFRASGAAAAPRSSNLSMTSTSLISPVPREQRDPMVRPQRAGNGLQQSFTGSYERRPVTGGFPTSRRSNLLDPDDEEDDQDTGGPLAAVGYTVIWYGVPIALFVVYMLVVNNGSQSHALDTLAKAAPQFLISLILSVIVAVGLRKFSSSWKAISVGLAAAVVGGGLATVLSSAITGNSLS</sequence>
<feature type="compositionally biased region" description="Basic and acidic residues" evidence="1">
    <location>
        <begin position="603"/>
        <end position="618"/>
    </location>
</feature>
<organism evidence="3 4">
    <name type="scientific">Paractinoplanes rhizophilus</name>
    <dbReference type="NCBI Taxonomy" id="1416877"/>
    <lineage>
        <taxon>Bacteria</taxon>
        <taxon>Bacillati</taxon>
        <taxon>Actinomycetota</taxon>
        <taxon>Actinomycetes</taxon>
        <taxon>Micromonosporales</taxon>
        <taxon>Micromonosporaceae</taxon>
        <taxon>Paractinoplanes</taxon>
    </lineage>
</organism>
<keyword evidence="2" id="KW-0812">Transmembrane</keyword>
<feature type="compositionally biased region" description="Low complexity" evidence="1">
    <location>
        <begin position="870"/>
        <end position="889"/>
    </location>
</feature>
<accession>A0ABW2HUD8</accession>
<proteinExistence type="predicted"/>
<keyword evidence="2" id="KW-0472">Membrane</keyword>
<name>A0ABW2HUD8_9ACTN</name>
<evidence type="ECO:0000256" key="2">
    <source>
        <dbReference type="SAM" id="Phobius"/>
    </source>
</evidence>
<keyword evidence="2" id="KW-1133">Transmembrane helix</keyword>
<feature type="region of interest" description="Disordered" evidence="1">
    <location>
        <begin position="1"/>
        <end position="1208"/>
    </location>
</feature>
<feature type="transmembrane region" description="Helical" evidence="2">
    <location>
        <begin position="1355"/>
        <end position="1372"/>
    </location>
</feature>
<comment type="caution">
    <text evidence="3">The sequence shown here is derived from an EMBL/GenBank/DDBJ whole genome shotgun (WGS) entry which is preliminary data.</text>
</comment>
<feature type="compositionally biased region" description="Basic and acidic residues" evidence="1">
    <location>
        <begin position="343"/>
        <end position="358"/>
    </location>
</feature>
<feature type="compositionally biased region" description="Basic and acidic residues" evidence="1">
    <location>
        <begin position="672"/>
        <end position="685"/>
    </location>
</feature>
<feature type="compositionally biased region" description="Polar residues" evidence="1">
    <location>
        <begin position="1241"/>
        <end position="1250"/>
    </location>
</feature>
<feature type="compositionally biased region" description="Gly residues" evidence="1">
    <location>
        <begin position="890"/>
        <end position="911"/>
    </location>
</feature>
<feature type="region of interest" description="Disordered" evidence="1">
    <location>
        <begin position="1234"/>
        <end position="1309"/>
    </location>
</feature>
<protein>
    <submittedName>
        <fullName evidence="3">Uncharacterized protein</fullName>
    </submittedName>
</protein>
<dbReference type="Proteomes" id="UP001596548">
    <property type="component" value="Unassembled WGS sequence"/>
</dbReference>
<evidence type="ECO:0000313" key="4">
    <source>
        <dbReference type="Proteomes" id="UP001596548"/>
    </source>
</evidence>
<feature type="compositionally biased region" description="Gly residues" evidence="1">
    <location>
        <begin position="641"/>
        <end position="655"/>
    </location>
</feature>